<reference evidence="2 3" key="1">
    <citation type="submission" date="2020-08" db="EMBL/GenBank/DDBJ databases">
        <title>Bridging the membrane lipid divide: bacteria of the FCB group superphylum have the potential to synthesize archaeal ether lipids.</title>
        <authorList>
            <person name="Villanueva L."/>
            <person name="Von Meijenfeldt F.A.B."/>
            <person name="Westbye A.B."/>
            <person name="Yadav S."/>
            <person name="Hopmans E.C."/>
            <person name="Dutilh B.E."/>
            <person name="Sinninghe Damste J.S."/>
        </authorList>
    </citation>
    <scope>NUCLEOTIDE SEQUENCE [LARGE SCALE GENOMIC DNA]</scope>
    <source>
        <strain evidence="2">NIOZ-UU17</strain>
    </source>
</reference>
<evidence type="ECO:0000313" key="2">
    <source>
        <dbReference type="EMBL" id="MBC8433844.1"/>
    </source>
</evidence>
<dbReference type="SUPFAM" id="SSF53448">
    <property type="entry name" value="Nucleotide-diphospho-sugar transferases"/>
    <property type="match status" value="1"/>
</dbReference>
<evidence type="ECO:0000259" key="1">
    <source>
        <dbReference type="Pfam" id="PF00535"/>
    </source>
</evidence>
<dbReference type="Gene3D" id="3.90.550.10">
    <property type="entry name" value="Spore Coat Polysaccharide Biosynthesis Protein SpsA, Chain A"/>
    <property type="match status" value="1"/>
</dbReference>
<dbReference type="PANTHER" id="PTHR48090">
    <property type="entry name" value="UNDECAPRENYL-PHOSPHATE 4-DEOXY-4-FORMAMIDO-L-ARABINOSE TRANSFERASE-RELATED"/>
    <property type="match status" value="1"/>
</dbReference>
<accession>A0A8J6NUX7</accession>
<protein>
    <submittedName>
        <fullName evidence="2">Glycosyltransferase</fullName>
    </submittedName>
</protein>
<dbReference type="InterPro" id="IPR050256">
    <property type="entry name" value="Glycosyltransferase_2"/>
</dbReference>
<evidence type="ECO:0000313" key="3">
    <source>
        <dbReference type="Proteomes" id="UP000605201"/>
    </source>
</evidence>
<feature type="non-terminal residue" evidence="2">
    <location>
        <position position="71"/>
    </location>
</feature>
<dbReference type="EMBL" id="JACNIG010000343">
    <property type="protein sequence ID" value="MBC8433844.1"/>
    <property type="molecule type" value="Genomic_DNA"/>
</dbReference>
<proteinExistence type="predicted"/>
<sequence>MNKNKISIIIPVYNEADVIGDLVLQIRSIYPDFEVIVINDGSSDDSTAVASNAGAFVYSHPYNIGNGAAIK</sequence>
<dbReference type="Proteomes" id="UP000605201">
    <property type="component" value="Unassembled WGS sequence"/>
</dbReference>
<dbReference type="InterPro" id="IPR029044">
    <property type="entry name" value="Nucleotide-diphossugar_trans"/>
</dbReference>
<dbReference type="PANTHER" id="PTHR48090:SF7">
    <property type="entry name" value="RFBJ PROTEIN"/>
    <property type="match status" value="1"/>
</dbReference>
<organism evidence="2 3">
    <name type="scientific">Candidatus Desulfatibia vada</name>
    <dbReference type="NCBI Taxonomy" id="2841696"/>
    <lineage>
        <taxon>Bacteria</taxon>
        <taxon>Pseudomonadati</taxon>
        <taxon>Thermodesulfobacteriota</taxon>
        <taxon>Desulfobacteria</taxon>
        <taxon>Desulfobacterales</taxon>
        <taxon>Desulfobacterales incertae sedis</taxon>
        <taxon>Candidatus Desulfatibia</taxon>
    </lineage>
</organism>
<gene>
    <name evidence="2" type="ORF">H8D96_18185</name>
</gene>
<comment type="caution">
    <text evidence="2">The sequence shown here is derived from an EMBL/GenBank/DDBJ whole genome shotgun (WGS) entry which is preliminary data.</text>
</comment>
<name>A0A8J6NUX7_9BACT</name>
<dbReference type="InterPro" id="IPR001173">
    <property type="entry name" value="Glyco_trans_2-like"/>
</dbReference>
<dbReference type="Pfam" id="PF00535">
    <property type="entry name" value="Glycos_transf_2"/>
    <property type="match status" value="1"/>
</dbReference>
<feature type="domain" description="Glycosyltransferase 2-like" evidence="1">
    <location>
        <begin position="7"/>
        <end position="70"/>
    </location>
</feature>
<dbReference type="AlphaFoldDB" id="A0A8J6NUX7"/>